<organism evidence="3 4">
    <name type="scientific">Perkinsus olseni</name>
    <name type="common">Perkinsus atlanticus</name>
    <dbReference type="NCBI Taxonomy" id="32597"/>
    <lineage>
        <taxon>Eukaryota</taxon>
        <taxon>Sar</taxon>
        <taxon>Alveolata</taxon>
        <taxon>Perkinsozoa</taxon>
        <taxon>Perkinsea</taxon>
        <taxon>Perkinsida</taxon>
        <taxon>Perkinsidae</taxon>
        <taxon>Perkinsus</taxon>
    </lineage>
</organism>
<accession>A0A7J6KWY2</accession>
<dbReference type="AlphaFoldDB" id="A0A7J6KWY2"/>
<protein>
    <submittedName>
        <fullName evidence="3">Uncharacterized protein</fullName>
    </submittedName>
</protein>
<feature type="non-terminal residue" evidence="3">
    <location>
        <position position="188"/>
    </location>
</feature>
<comment type="caution">
    <text evidence="3">The sequence shown here is derived from an EMBL/GenBank/DDBJ whole genome shotgun (WGS) entry which is preliminary data.</text>
</comment>
<feature type="compositionally biased region" description="Polar residues" evidence="1">
    <location>
        <begin position="162"/>
        <end position="172"/>
    </location>
</feature>
<name>A0A7J6KWY2_PEROL</name>
<evidence type="ECO:0000256" key="2">
    <source>
        <dbReference type="SAM" id="SignalP"/>
    </source>
</evidence>
<keyword evidence="2" id="KW-0732">Signal</keyword>
<reference evidence="3 4" key="1">
    <citation type="submission" date="2020-04" db="EMBL/GenBank/DDBJ databases">
        <title>Perkinsus olseni comparative genomics.</title>
        <authorList>
            <person name="Bogema D.R."/>
        </authorList>
    </citation>
    <scope>NUCLEOTIDE SEQUENCE [LARGE SCALE GENOMIC DNA]</scope>
    <source>
        <strain evidence="3">ATCC PRA-31</strain>
    </source>
</reference>
<dbReference type="Proteomes" id="UP000572268">
    <property type="component" value="Unassembled WGS sequence"/>
</dbReference>
<evidence type="ECO:0000256" key="1">
    <source>
        <dbReference type="SAM" id="MobiDB-lite"/>
    </source>
</evidence>
<feature type="signal peptide" evidence="2">
    <location>
        <begin position="1"/>
        <end position="18"/>
    </location>
</feature>
<gene>
    <name evidence="3" type="ORF">FOL46_010015</name>
</gene>
<evidence type="ECO:0000313" key="3">
    <source>
        <dbReference type="EMBL" id="KAF4651855.1"/>
    </source>
</evidence>
<dbReference type="EMBL" id="JABANN010000988">
    <property type="protein sequence ID" value="KAF4651855.1"/>
    <property type="molecule type" value="Genomic_DNA"/>
</dbReference>
<evidence type="ECO:0000313" key="4">
    <source>
        <dbReference type="Proteomes" id="UP000572268"/>
    </source>
</evidence>
<sequence>MHISRSVIVLLATPAVFGSGAPKPISVCLSECPSIAFGSYCKYWQNPPTCHGSNVTCSCDVAIVAPLPVVCDAGCNQVQTGSFCKNWLSPSVCSETDIPCTCTAWNSDTTPVPSSTAVNGTTPVPTSMAVNGTTPVPTSMAVNGTTPVPTSMAVNGTTPVPTSMAVNGTTPVPTTPFPDLLSKTPDQI</sequence>
<feature type="chain" id="PRO_5029637792" evidence="2">
    <location>
        <begin position="19"/>
        <end position="188"/>
    </location>
</feature>
<proteinExistence type="predicted"/>
<feature type="region of interest" description="Disordered" evidence="1">
    <location>
        <begin position="162"/>
        <end position="188"/>
    </location>
</feature>